<evidence type="ECO:0000313" key="2">
    <source>
        <dbReference type="EMBL" id="KAG2865614.1"/>
    </source>
</evidence>
<name>A0A329SXR2_9STRA</name>
<evidence type="ECO:0000313" key="4">
    <source>
        <dbReference type="EMBL" id="KAG2951702.1"/>
    </source>
</evidence>
<dbReference type="VEuPathDB" id="FungiDB:PC110_g3097"/>
<sequence>METIVAVLSVQSTPTLKAALGFLDGFAKALHEGKFAEYAAGTRTTQLTVIKMESGILEAATPSAGKSKAKPKRSLRKTAAVLTVQITTTFGCEEQTQSSQTKDTLGTGTNANASSFTFEAAPKSPGLTRKQQRQVARANKILSARTEAKQFAEKEKTVTFQDVQSLVADTYSWSSLKSALDDLKLPTISPAGAPAVRVLLSHERRPTVTKMLDLEKIEEAKGAIRTTSRIRRHTSSHGRSSDP</sequence>
<dbReference type="EMBL" id="RCMI01000032">
    <property type="protein sequence ID" value="KAG2940916.1"/>
    <property type="molecule type" value="Genomic_DNA"/>
</dbReference>
<dbReference type="Proteomes" id="UP000251314">
    <property type="component" value="Unassembled WGS sequence"/>
</dbReference>
<keyword evidence="8" id="KW-1185">Reference proteome</keyword>
<dbReference type="Proteomes" id="UP000736787">
    <property type="component" value="Unassembled WGS sequence"/>
</dbReference>
<dbReference type="EMBL" id="RCMG01000055">
    <property type="protein sequence ID" value="KAG2865614.1"/>
    <property type="molecule type" value="Genomic_DNA"/>
</dbReference>
<dbReference type="Proteomes" id="UP000760860">
    <property type="component" value="Unassembled WGS sequence"/>
</dbReference>
<reference evidence="7 8" key="1">
    <citation type="submission" date="2018-01" db="EMBL/GenBank/DDBJ databases">
        <title>Draft genome of the strawberry crown rot pathogen Phytophthora cactorum.</title>
        <authorList>
            <person name="Armitage A.D."/>
            <person name="Lysoe E."/>
            <person name="Nellist C.F."/>
            <person name="Harrison R.J."/>
            <person name="Brurberg M.B."/>
        </authorList>
    </citation>
    <scope>NUCLEOTIDE SEQUENCE [LARGE SCALE GENOMIC DNA]</scope>
    <source>
        <strain evidence="7 8">10300</strain>
    </source>
</reference>
<evidence type="ECO:0000313" key="8">
    <source>
        <dbReference type="Proteomes" id="UP000251314"/>
    </source>
</evidence>
<proteinExistence type="predicted"/>
<dbReference type="Proteomes" id="UP000697107">
    <property type="component" value="Unassembled WGS sequence"/>
</dbReference>
<evidence type="ECO:0000313" key="5">
    <source>
        <dbReference type="EMBL" id="KAG2996893.1"/>
    </source>
</evidence>
<comment type="caution">
    <text evidence="7">The sequence shown here is derived from an EMBL/GenBank/DDBJ whole genome shotgun (WGS) entry which is preliminary data.</text>
</comment>
<gene>
    <name evidence="7" type="ORF">PC110_g3097</name>
    <name evidence="2" type="ORF">PC113_g3569</name>
    <name evidence="3" type="ORF">PC115_g2268</name>
    <name evidence="4" type="ORF">PC117_g3389</name>
    <name evidence="5" type="ORF">PC118_g2208</name>
    <name evidence="6" type="ORF">PC129_g2256</name>
</gene>
<dbReference type="EMBL" id="RCML01000031">
    <property type="protein sequence ID" value="KAG2996893.1"/>
    <property type="molecule type" value="Genomic_DNA"/>
</dbReference>
<dbReference type="EMBL" id="MJFZ01000043">
    <property type="protein sequence ID" value="RAW40688.1"/>
    <property type="molecule type" value="Genomic_DNA"/>
</dbReference>
<accession>A0A329SXR2</accession>
<dbReference type="EMBL" id="RCMK01000048">
    <property type="protein sequence ID" value="KAG2951702.1"/>
    <property type="molecule type" value="Genomic_DNA"/>
</dbReference>
<dbReference type="Proteomes" id="UP000774804">
    <property type="component" value="Unassembled WGS sequence"/>
</dbReference>
<dbReference type="OrthoDB" id="10306110at2759"/>
<reference evidence="2" key="2">
    <citation type="submission" date="2018-10" db="EMBL/GenBank/DDBJ databases">
        <title>Effector identification in a new, highly contiguous assembly of the strawberry crown rot pathogen Phytophthora cactorum.</title>
        <authorList>
            <person name="Armitage A.D."/>
            <person name="Nellist C.F."/>
            <person name="Bates H."/>
            <person name="Vickerstaff R.J."/>
            <person name="Harrison R.J."/>
        </authorList>
    </citation>
    <scope>NUCLEOTIDE SEQUENCE</scope>
    <source>
        <strain evidence="2">15-7</strain>
        <strain evidence="3">4032</strain>
        <strain evidence="4">4040</strain>
        <strain evidence="5">P415</strain>
        <strain evidence="6">P421</strain>
    </source>
</reference>
<evidence type="ECO:0000313" key="7">
    <source>
        <dbReference type="EMBL" id="RAW40688.1"/>
    </source>
</evidence>
<organism evidence="7 8">
    <name type="scientific">Phytophthora cactorum</name>
    <dbReference type="NCBI Taxonomy" id="29920"/>
    <lineage>
        <taxon>Eukaryota</taxon>
        <taxon>Sar</taxon>
        <taxon>Stramenopiles</taxon>
        <taxon>Oomycota</taxon>
        <taxon>Peronosporomycetes</taxon>
        <taxon>Peronosporales</taxon>
        <taxon>Peronosporaceae</taxon>
        <taxon>Phytophthora</taxon>
    </lineage>
</organism>
<dbReference type="AlphaFoldDB" id="A0A329SXR2"/>
<evidence type="ECO:0000313" key="3">
    <source>
        <dbReference type="EMBL" id="KAG2940916.1"/>
    </source>
</evidence>
<evidence type="ECO:0000313" key="6">
    <source>
        <dbReference type="EMBL" id="KAG3227207.1"/>
    </source>
</evidence>
<feature type="region of interest" description="Disordered" evidence="1">
    <location>
        <begin position="223"/>
        <end position="243"/>
    </location>
</feature>
<dbReference type="Proteomes" id="UP000735874">
    <property type="component" value="Unassembled WGS sequence"/>
</dbReference>
<evidence type="ECO:0000256" key="1">
    <source>
        <dbReference type="SAM" id="MobiDB-lite"/>
    </source>
</evidence>
<protein>
    <submittedName>
        <fullName evidence="7">Uncharacterized protein</fullName>
    </submittedName>
</protein>
<dbReference type="EMBL" id="RCMV01000040">
    <property type="protein sequence ID" value="KAG3227207.1"/>
    <property type="molecule type" value="Genomic_DNA"/>
</dbReference>